<dbReference type="InterPro" id="IPR036258">
    <property type="entry name" value="Apyrase_sf"/>
</dbReference>
<keyword evidence="7" id="KW-1185">Reference proteome</keyword>
<keyword evidence="2" id="KW-0479">Metal-binding</keyword>
<gene>
    <name evidence="6" type="ORF">PAPYR_2340</name>
</gene>
<keyword evidence="4" id="KW-0106">Calcium</keyword>
<dbReference type="Gene3D" id="2.120.10.100">
    <property type="entry name" value="Apyrase"/>
    <property type="match status" value="1"/>
</dbReference>
<comment type="caution">
    <text evidence="6">The sequence shown here is derived from an EMBL/GenBank/DDBJ whole genome shotgun (WGS) entry which is preliminary data.</text>
</comment>
<keyword evidence="3" id="KW-0378">Hydrolase</keyword>
<evidence type="ECO:0000256" key="2">
    <source>
        <dbReference type="ARBA" id="ARBA00022723"/>
    </source>
</evidence>
<reference evidence="6" key="1">
    <citation type="journal article" date="2022" name="bioRxiv">
        <title>Genomics of Preaxostyla Flagellates Illuminates Evolutionary Transitions and the Path Towards Mitochondrial Loss.</title>
        <authorList>
            <person name="Novak L.V.F."/>
            <person name="Treitli S.C."/>
            <person name="Pyrih J."/>
            <person name="Halakuc P."/>
            <person name="Pipaliya S.V."/>
            <person name="Vacek V."/>
            <person name="Brzon O."/>
            <person name="Soukal P."/>
            <person name="Eme L."/>
            <person name="Dacks J.B."/>
            <person name="Karnkowska A."/>
            <person name="Elias M."/>
            <person name="Hampl V."/>
        </authorList>
    </citation>
    <scope>NUCLEOTIDE SEQUENCE</scope>
    <source>
        <strain evidence="6">RCP-MX</strain>
    </source>
</reference>
<dbReference type="EMBL" id="JAPMOS010000008">
    <property type="protein sequence ID" value="KAJ4461299.1"/>
    <property type="molecule type" value="Genomic_DNA"/>
</dbReference>
<evidence type="ECO:0000256" key="5">
    <source>
        <dbReference type="ARBA" id="ARBA00025738"/>
    </source>
</evidence>
<proteinExistence type="inferred from homology"/>
<evidence type="ECO:0000313" key="6">
    <source>
        <dbReference type="EMBL" id="KAJ4461299.1"/>
    </source>
</evidence>
<evidence type="ECO:0000313" key="7">
    <source>
        <dbReference type="Proteomes" id="UP001141327"/>
    </source>
</evidence>
<sequence length="355" mass="40760">MLPRRRLLAFAATLIFVFFVSLSLLSSRMDNTRTPTTHFSSAPRSFRLGIVSDMDQKSKKGEFLWYSIFKTGTLTRLENGHYDIKWEEQHMLTSALGEKDRAMELSELILYKDHLYACDDRTGIVYEIIEYNSPGQERAPYVVSRYVLTDGNGKSTNKGFKCEWATIKDEKIYFGSIGKEYTNSKTGAVENYNPMWVKVIDQGHVSSEDWRDKYNALRAKVGMLSPGYMIHEAVGWSQYYQRWFFLPRRASKESYNDEADERRGTNMLFAVDPEFREIDVRTVGPPPQPGDESETLGFSSFKFLPDNPDHIVALKTREVGQVIETYITVLSLSGEELMPLTKIDDVKFEGVEFLG</sequence>
<evidence type="ECO:0000256" key="3">
    <source>
        <dbReference type="ARBA" id="ARBA00022801"/>
    </source>
</evidence>
<comment type="similarity">
    <text evidence="5">Belongs to the apyrase family.</text>
</comment>
<dbReference type="Proteomes" id="UP001141327">
    <property type="component" value="Unassembled WGS sequence"/>
</dbReference>
<organism evidence="6 7">
    <name type="scientific">Paratrimastix pyriformis</name>
    <dbReference type="NCBI Taxonomy" id="342808"/>
    <lineage>
        <taxon>Eukaryota</taxon>
        <taxon>Metamonada</taxon>
        <taxon>Preaxostyla</taxon>
        <taxon>Paratrimastigidae</taxon>
        <taxon>Paratrimastix</taxon>
    </lineage>
</organism>
<name>A0ABQ8UVA0_9EUKA</name>
<dbReference type="SUPFAM" id="SSF101887">
    <property type="entry name" value="Apyrase"/>
    <property type="match status" value="1"/>
</dbReference>
<dbReference type="PANTHER" id="PTHR13023:SF3">
    <property type="entry name" value="SOLUBLE CALCIUM-ACTIVATED NUCLEOTIDASE 1"/>
    <property type="match status" value="1"/>
</dbReference>
<protein>
    <submittedName>
        <fullName evidence="6">Soluble calcium-activated nucleotidase 1</fullName>
    </submittedName>
</protein>
<dbReference type="Pfam" id="PF06079">
    <property type="entry name" value="Apyrase"/>
    <property type="match status" value="1"/>
</dbReference>
<accession>A0ABQ8UVA0</accession>
<dbReference type="InterPro" id="IPR009283">
    <property type="entry name" value="Apyrase"/>
</dbReference>
<evidence type="ECO:0000256" key="1">
    <source>
        <dbReference type="ARBA" id="ARBA00001913"/>
    </source>
</evidence>
<dbReference type="PANTHER" id="PTHR13023">
    <property type="entry name" value="APYRASE"/>
    <property type="match status" value="1"/>
</dbReference>
<evidence type="ECO:0000256" key="4">
    <source>
        <dbReference type="ARBA" id="ARBA00022837"/>
    </source>
</evidence>
<comment type="cofactor">
    <cofactor evidence="1">
        <name>Ca(2+)</name>
        <dbReference type="ChEBI" id="CHEBI:29108"/>
    </cofactor>
</comment>